<feature type="compositionally biased region" description="Low complexity" evidence="1">
    <location>
        <begin position="1416"/>
        <end position="1428"/>
    </location>
</feature>
<dbReference type="eggNOG" id="ENOG502QRX2">
    <property type="taxonomic scope" value="Eukaryota"/>
</dbReference>
<evidence type="ECO:0000256" key="1">
    <source>
        <dbReference type="SAM" id="MobiDB-lite"/>
    </source>
</evidence>
<dbReference type="GeneID" id="25975528"/>
<feature type="compositionally biased region" description="Low complexity" evidence="1">
    <location>
        <begin position="1357"/>
        <end position="1385"/>
    </location>
</feature>
<dbReference type="HOGENOM" id="CLU_002983_1_0_1"/>
<evidence type="ECO:0000313" key="2">
    <source>
        <dbReference type="EMBL" id="EFX02600.1"/>
    </source>
</evidence>
<feature type="region of interest" description="Disordered" evidence="1">
    <location>
        <begin position="1416"/>
        <end position="1439"/>
    </location>
</feature>
<organism evidence="3">
    <name type="scientific">Grosmannia clavigera (strain kw1407 / UAMH 11150)</name>
    <name type="common">Blue stain fungus</name>
    <name type="synonym">Graphiocladiella clavigera</name>
    <dbReference type="NCBI Taxonomy" id="655863"/>
    <lineage>
        <taxon>Eukaryota</taxon>
        <taxon>Fungi</taxon>
        <taxon>Dikarya</taxon>
        <taxon>Ascomycota</taxon>
        <taxon>Pezizomycotina</taxon>
        <taxon>Sordariomycetes</taxon>
        <taxon>Sordariomycetidae</taxon>
        <taxon>Ophiostomatales</taxon>
        <taxon>Ophiostomataceae</taxon>
        <taxon>Leptographium</taxon>
    </lineage>
</organism>
<reference evidence="2 3" key="1">
    <citation type="journal article" date="2011" name="Proc. Natl. Acad. Sci. U.S.A.">
        <title>Genome and transcriptome analyses of the mountain pine beetle-fungal symbiont Grosmannia clavigera, a lodgepole pine pathogen.</title>
        <authorList>
            <person name="DiGuistini S."/>
            <person name="Wang Y."/>
            <person name="Liao N.Y."/>
            <person name="Taylor G."/>
            <person name="Tanguay P."/>
            <person name="Feau N."/>
            <person name="Henrissat B."/>
            <person name="Chan S.K."/>
            <person name="Hesse-Orce U."/>
            <person name="Alamouti S.M."/>
            <person name="Tsui C.K.M."/>
            <person name="Docking R.T."/>
            <person name="Levasseur A."/>
            <person name="Haridas S."/>
            <person name="Robertson G."/>
            <person name="Birol I."/>
            <person name="Holt R.A."/>
            <person name="Marra M.A."/>
            <person name="Hamelin R.C."/>
            <person name="Hirst M."/>
            <person name="Jones S.J.M."/>
            <person name="Bohlmann J."/>
            <person name="Breuil C."/>
        </authorList>
    </citation>
    <scope>NUCLEOTIDE SEQUENCE [LARGE SCALE GENOMIC DNA]</scope>
    <source>
        <strain evidence="3">kw1407 / UAMH 11150</strain>
    </source>
</reference>
<feature type="region of interest" description="Disordered" evidence="1">
    <location>
        <begin position="810"/>
        <end position="842"/>
    </location>
</feature>
<feature type="region of interest" description="Disordered" evidence="1">
    <location>
        <begin position="862"/>
        <end position="941"/>
    </location>
</feature>
<feature type="region of interest" description="Disordered" evidence="1">
    <location>
        <begin position="1"/>
        <end position="35"/>
    </location>
</feature>
<dbReference type="OrthoDB" id="5382203at2759"/>
<gene>
    <name evidence="2" type="ORF">CMQ_2529</name>
</gene>
<feature type="region of interest" description="Disordered" evidence="1">
    <location>
        <begin position="1169"/>
        <end position="1198"/>
    </location>
</feature>
<feature type="compositionally biased region" description="Basic and acidic residues" evidence="1">
    <location>
        <begin position="991"/>
        <end position="1004"/>
    </location>
</feature>
<feature type="region of interest" description="Disordered" evidence="1">
    <location>
        <begin position="974"/>
        <end position="1078"/>
    </location>
</feature>
<dbReference type="InParanoid" id="F0XGR4"/>
<feature type="compositionally biased region" description="Low complexity" evidence="1">
    <location>
        <begin position="672"/>
        <end position="681"/>
    </location>
</feature>
<protein>
    <recommendedName>
        <fullName evidence="4">Flo11</fullName>
    </recommendedName>
</protein>
<feature type="region of interest" description="Disordered" evidence="1">
    <location>
        <begin position="672"/>
        <end position="702"/>
    </location>
</feature>
<dbReference type="RefSeq" id="XP_014172082.1">
    <property type="nucleotide sequence ID" value="XM_014316607.1"/>
</dbReference>
<feature type="compositionally biased region" description="Low complexity" evidence="1">
    <location>
        <begin position="490"/>
        <end position="502"/>
    </location>
</feature>
<feature type="compositionally biased region" description="Polar residues" evidence="1">
    <location>
        <begin position="1055"/>
        <end position="1064"/>
    </location>
</feature>
<dbReference type="EMBL" id="GL629769">
    <property type="protein sequence ID" value="EFX02600.1"/>
    <property type="molecule type" value="Genomic_DNA"/>
</dbReference>
<feature type="region of interest" description="Disordered" evidence="1">
    <location>
        <begin position="712"/>
        <end position="731"/>
    </location>
</feature>
<feature type="compositionally biased region" description="Polar residues" evidence="1">
    <location>
        <begin position="1121"/>
        <end position="1130"/>
    </location>
</feature>
<dbReference type="Proteomes" id="UP000007796">
    <property type="component" value="Unassembled WGS sequence"/>
</dbReference>
<evidence type="ECO:0000313" key="3">
    <source>
        <dbReference type="Proteomes" id="UP000007796"/>
    </source>
</evidence>
<feature type="compositionally biased region" description="Polar residues" evidence="1">
    <location>
        <begin position="1021"/>
        <end position="1042"/>
    </location>
</feature>
<feature type="region of interest" description="Disordered" evidence="1">
    <location>
        <begin position="630"/>
        <end position="658"/>
    </location>
</feature>
<feature type="compositionally biased region" description="Low complexity" evidence="1">
    <location>
        <begin position="1218"/>
        <end position="1229"/>
    </location>
</feature>
<name>F0XGR4_GROCL</name>
<feature type="compositionally biased region" description="Low complexity" evidence="1">
    <location>
        <begin position="646"/>
        <end position="658"/>
    </location>
</feature>
<keyword evidence="3" id="KW-1185">Reference proteome</keyword>
<dbReference type="STRING" id="655863.F0XGR4"/>
<feature type="compositionally biased region" description="Polar residues" evidence="1">
    <location>
        <begin position="18"/>
        <end position="35"/>
    </location>
</feature>
<feature type="region of interest" description="Disordered" evidence="1">
    <location>
        <begin position="463"/>
        <end position="513"/>
    </location>
</feature>
<feature type="region of interest" description="Disordered" evidence="1">
    <location>
        <begin position="753"/>
        <end position="785"/>
    </location>
</feature>
<feature type="compositionally biased region" description="Low complexity" evidence="1">
    <location>
        <begin position="899"/>
        <end position="919"/>
    </location>
</feature>
<feature type="compositionally biased region" description="Polar residues" evidence="1">
    <location>
        <begin position="920"/>
        <end position="929"/>
    </location>
</feature>
<proteinExistence type="predicted"/>
<feature type="region of interest" description="Disordered" evidence="1">
    <location>
        <begin position="1096"/>
        <end position="1153"/>
    </location>
</feature>
<sequence length="1470" mass="158377">MSRPSNEAGAPRPASGLASHNNIRSRAHSISSDRPSTVGYGLMSPPISVSPEAAFIAASAASQIVTNDHDSHANTWYDEHGIEPSGETAIVTNAALQLINNFLDQLLFSFLSLSHSTSLAALRPAVTEVLKPKLAKDAINQADEELREYLGGGDDDDMLQSQRPTSAKDWDVELVWKRTRLRCMVYSSLGDLEEEDEDLYMEQEHLETAHDPTSETVSPAVSIFLTSILEFMAEQALISASQAAFHRMRFIYEKDRRDPTSPRPTLIANRITVEEVDMERVAFDRTIGRLWRSWKKRIRSPTIDVHHSLPGPFSDDASRPSIHLRQYSENVEEGANAKLASELVEAENNRTKNEPRQLTKEDGHNAVQIQEQSEHSPQHIVIPLSERATAYMTNEEWLSAAIAVPLPTNERDIAEILIPGFTHYDDEEAPVDRDDGIDVQVGKKWGRLDDKGRRPQSLLIPPSALTIGLPTPTTSEPHTPELPSRKRANSLPTPTTSPFSSPRTKRVKAAEGDSLAAMEEAAPVSEEANAEGAKEYVAPDSKQKRGRLVPPLITTTIGAAITTNSARAVPIAGMMTEEQSDNGDEIDEEFDEFTEEPEILTSSRISISGRSNSPTTSDLGRPLSICPILSPGSPNPHSPRVIDVTGPRSPISRSRGSSIDAQDMVLSLSRVSDLSRASSISTQPIAEEDHSPSEATAAPKVPLIGVKTPRAYKSESISEAEEADAEPVQSTRKIETVSALAVMPKPIEAVQAQPQLTEPVKDSAVSADAYSTPISSPLHPLPPPLDSNYGTKVTILGPTALSGSFFIDDTQQDDVAEQPQEISKVAPISIPERSSKREAFNASSVTAAAVTVAVATAASAGSFVQRSRSLRETRSPLGASERPLSIISQEPDVLTEANQSQMHAQSSAQSPSSDAQPSHTADSSMSSIGSKLKPVRTSEENIVIRSEDVARNFEQLIQSDQTIQYTLTPENMRDIDATRSSYEGSILPKSRRSEDTRPTGDRSRSSSLATNKQSDIRRSPSIASRTTANEALSAETTQNQRLNGPVPRLPHRLTASVSSASLRSRPNAPQARDARIPQESLADFAEFIRATGPSVDEGRSAVLRKNSGGGGGRPTTSTSRNVSSPATMIKSSLGRKLSAAGSSRSRFQARGATVDYKDDKSDLIDFIRRGPPETAENPRIPRTVAPFQTPMDSDQMAGAAGGRAVDATISSLRYSASTNVTESSVNSSTGLLRNKASPPGGAVSNNNTFDAPDAMPKRKTRRVKDPYAIDLSDEDDEELYASVGRGPKPAAKEESLLDFLNSVPPPPEPQRRPFDVPQTRSQKQAPRKKASTSSLMSRFAWGSSSHSHSGSTGGRGLFSSSGGEGSSFKGSRSEARSLSSRAGSAIMGRGHVPIQAHIPENVDKYGTTTVVSSTTNGVSTSLNNNTGTAGSSGRVLGKKYEPREAQNVPSATRDLAEFFRNSGPAQPQRG</sequence>
<accession>F0XGR4</accession>
<feature type="region of interest" description="Disordered" evidence="1">
    <location>
        <begin position="1218"/>
        <end position="1390"/>
    </location>
</feature>
<evidence type="ECO:0008006" key="4">
    <source>
        <dbReference type="Google" id="ProtNLM"/>
    </source>
</evidence>